<dbReference type="OrthoDB" id="15218at2"/>
<dbReference type="AlphaFoldDB" id="A0A370WYK0"/>
<dbReference type="RefSeq" id="WP_115479573.1">
    <property type="nucleotide sequence ID" value="NZ_QRBF01000008.1"/>
</dbReference>
<evidence type="ECO:0000256" key="10">
    <source>
        <dbReference type="ARBA" id="ARBA00023136"/>
    </source>
</evidence>
<evidence type="ECO:0000313" key="13">
    <source>
        <dbReference type="EMBL" id="RDS81045.1"/>
    </source>
</evidence>
<gene>
    <name evidence="13" type="ORF">DWU99_18520</name>
</gene>
<keyword evidence="2" id="KW-1003">Cell membrane</keyword>
<dbReference type="PANTHER" id="PTHR43221">
    <property type="entry name" value="PROTEASE HTPX"/>
    <property type="match status" value="1"/>
</dbReference>
<keyword evidence="7" id="KW-0862">Zinc</keyword>
<organism evidence="13 14">
    <name type="scientific">Dyella psychrodurans</name>
    <dbReference type="NCBI Taxonomy" id="1927960"/>
    <lineage>
        <taxon>Bacteria</taxon>
        <taxon>Pseudomonadati</taxon>
        <taxon>Pseudomonadota</taxon>
        <taxon>Gammaproteobacteria</taxon>
        <taxon>Lysobacterales</taxon>
        <taxon>Rhodanobacteraceae</taxon>
        <taxon>Dyella</taxon>
    </lineage>
</organism>
<dbReference type="PANTHER" id="PTHR43221:SF2">
    <property type="entry name" value="PROTEASE HTPX HOMOLOG"/>
    <property type="match status" value="1"/>
</dbReference>
<evidence type="ECO:0000313" key="14">
    <source>
        <dbReference type="Proteomes" id="UP000255334"/>
    </source>
</evidence>
<sequence length="661" mass="71428">MDFFARQAQVRSSTRVLVALFALAVIAIVVAVDFLVFTVFGHPWIRMADLAGYQHRLITFTTLGVLALIFGCAFYRIHSLAEGGSAVAEDVNGIPVPPDVTDPKLRQLRNVIEEVAIASGTPVPDIYVMPQEAGINAFAAGYSASDATICVTQGCLDHLTRDELQGVIAHEFSHVLNGDMRLNIRLMGLLYGIMALSVIGRQFAWTSNGGYEDSERQAENKVIGYMFGMGFIVIGSIGYFFGRLIQAAVARSRESLADASAVQFTRQTSGIAGALKKIAVVPEGSLLQVGNRHEVAHMMFGDVDAFNSWFSTHPPLMQRIRTLEPWFREQQLLPLERAMTNDGLAGDDGFAATDDDATVEKKELPPLEWPGGAGVATAVAPAAAVVAAGTVDAPPAPANDPPSESFQQARTVKQSMPPSLIAAARKPETALTLVLALAMSEHEELRPRQQRFIANAFGDDVLSATNKLVMDEMTLTAAQRMPLIALSFPALKQLPQARLGTLSETLDAIVGIDPQVELDDYCLVRLLRMYLREAAKPRKAPVDGQKKLPTCRDSLSLVCAVVAVYGSSDDASARRAWLAAMSQAFPGEALQWQTLPMEWQSSLDRALDDLDGLLPVAKEIVIQSLRSAIQADGVVTATEKELLRVVCASLHCPLPQMPLAA</sequence>
<keyword evidence="4 11" id="KW-0812">Transmembrane</keyword>
<evidence type="ECO:0000256" key="6">
    <source>
        <dbReference type="ARBA" id="ARBA00022801"/>
    </source>
</evidence>
<evidence type="ECO:0000256" key="1">
    <source>
        <dbReference type="ARBA" id="ARBA00001947"/>
    </source>
</evidence>
<keyword evidence="9" id="KW-0482">Metalloprotease</keyword>
<evidence type="ECO:0000256" key="2">
    <source>
        <dbReference type="ARBA" id="ARBA00022475"/>
    </source>
</evidence>
<evidence type="ECO:0000256" key="9">
    <source>
        <dbReference type="ARBA" id="ARBA00023049"/>
    </source>
</evidence>
<dbReference type="Pfam" id="PF01435">
    <property type="entry name" value="Peptidase_M48"/>
    <property type="match status" value="1"/>
</dbReference>
<proteinExistence type="predicted"/>
<keyword evidence="3" id="KW-0645">Protease</keyword>
<comment type="cofactor">
    <cofactor evidence="1">
        <name>Zn(2+)</name>
        <dbReference type="ChEBI" id="CHEBI:29105"/>
    </cofactor>
</comment>
<dbReference type="Proteomes" id="UP000255334">
    <property type="component" value="Unassembled WGS sequence"/>
</dbReference>
<keyword evidence="8 11" id="KW-1133">Transmembrane helix</keyword>
<protein>
    <submittedName>
        <fullName evidence="13">Peptidase M48</fullName>
    </submittedName>
</protein>
<keyword evidence="14" id="KW-1185">Reference proteome</keyword>
<feature type="transmembrane region" description="Helical" evidence="11">
    <location>
        <begin position="223"/>
        <end position="242"/>
    </location>
</feature>
<evidence type="ECO:0000256" key="7">
    <source>
        <dbReference type="ARBA" id="ARBA00022833"/>
    </source>
</evidence>
<feature type="transmembrane region" description="Helical" evidence="11">
    <location>
        <begin position="182"/>
        <end position="203"/>
    </location>
</feature>
<evidence type="ECO:0000256" key="5">
    <source>
        <dbReference type="ARBA" id="ARBA00022723"/>
    </source>
</evidence>
<evidence type="ECO:0000259" key="12">
    <source>
        <dbReference type="Pfam" id="PF01435"/>
    </source>
</evidence>
<name>A0A370WYK0_9GAMM</name>
<dbReference type="GO" id="GO:0046872">
    <property type="term" value="F:metal ion binding"/>
    <property type="evidence" value="ECO:0007669"/>
    <property type="project" value="UniProtKB-KW"/>
</dbReference>
<feature type="domain" description="Peptidase M48" evidence="12">
    <location>
        <begin position="106"/>
        <end position="325"/>
    </location>
</feature>
<keyword evidence="5" id="KW-0479">Metal-binding</keyword>
<feature type="transmembrane region" description="Helical" evidence="11">
    <location>
        <begin position="16"/>
        <end position="37"/>
    </location>
</feature>
<evidence type="ECO:0000256" key="4">
    <source>
        <dbReference type="ARBA" id="ARBA00022692"/>
    </source>
</evidence>
<reference evidence="13 14" key="1">
    <citation type="submission" date="2018-07" db="EMBL/GenBank/DDBJ databases">
        <title>Dyella monticola sp. nov. and Dyella psychrodurans sp. nov. isolated from monsoon evergreen broad-leaved forest soil of Dinghu Mountain, China.</title>
        <authorList>
            <person name="Gao Z."/>
            <person name="Qiu L."/>
        </authorList>
    </citation>
    <scope>NUCLEOTIDE SEQUENCE [LARGE SCALE GENOMIC DNA]</scope>
    <source>
        <strain evidence="13 14">4MSK11</strain>
    </source>
</reference>
<evidence type="ECO:0000256" key="8">
    <source>
        <dbReference type="ARBA" id="ARBA00022989"/>
    </source>
</evidence>
<comment type="caution">
    <text evidence="13">The sequence shown here is derived from an EMBL/GenBank/DDBJ whole genome shotgun (WGS) entry which is preliminary data.</text>
</comment>
<dbReference type="InterPro" id="IPR050083">
    <property type="entry name" value="HtpX_protease"/>
</dbReference>
<dbReference type="GO" id="GO:0006508">
    <property type="term" value="P:proteolysis"/>
    <property type="evidence" value="ECO:0007669"/>
    <property type="project" value="UniProtKB-KW"/>
</dbReference>
<dbReference type="Gene3D" id="3.30.2010.10">
    <property type="entry name" value="Metalloproteases ('zincins'), catalytic domain"/>
    <property type="match status" value="1"/>
</dbReference>
<dbReference type="EMBL" id="QRBF01000008">
    <property type="protein sequence ID" value="RDS81045.1"/>
    <property type="molecule type" value="Genomic_DNA"/>
</dbReference>
<keyword evidence="10 11" id="KW-0472">Membrane</keyword>
<dbReference type="CDD" id="cd07340">
    <property type="entry name" value="M48B_Htpx_like"/>
    <property type="match status" value="1"/>
</dbReference>
<feature type="transmembrane region" description="Helical" evidence="11">
    <location>
        <begin position="57"/>
        <end position="75"/>
    </location>
</feature>
<keyword evidence="6" id="KW-0378">Hydrolase</keyword>
<evidence type="ECO:0000256" key="11">
    <source>
        <dbReference type="SAM" id="Phobius"/>
    </source>
</evidence>
<dbReference type="InterPro" id="IPR001915">
    <property type="entry name" value="Peptidase_M48"/>
</dbReference>
<accession>A0A370WYK0</accession>
<dbReference type="GO" id="GO:0004222">
    <property type="term" value="F:metalloendopeptidase activity"/>
    <property type="evidence" value="ECO:0007669"/>
    <property type="project" value="InterPro"/>
</dbReference>
<evidence type="ECO:0000256" key="3">
    <source>
        <dbReference type="ARBA" id="ARBA00022670"/>
    </source>
</evidence>